<comment type="caution">
    <text evidence="2">The sequence shown here is derived from an EMBL/GenBank/DDBJ whole genome shotgun (WGS) entry which is preliminary data.</text>
</comment>
<name>A0A370GCR4_9BACI</name>
<dbReference type="SUPFAM" id="SSF52266">
    <property type="entry name" value="SGNH hydrolase"/>
    <property type="match status" value="1"/>
</dbReference>
<keyword evidence="3" id="KW-1185">Reference proteome</keyword>
<proteinExistence type="predicted"/>
<dbReference type="GO" id="GO:0004622">
    <property type="term" value="F:phosphatidylcholine lysophospholipase activity"/>
    <property type="evidence" value="ECO:0007669"/>
    <property type="project" value="TreeGrafter"/>
</dbReference>
<dbReference type="PANTHER" id="PTHR30383">
    <property type="entry name" value="THIOESTERASE 1/PROTEASE 1/LYSOPHOSPHOLIPASE L1"/>
    <property type="match status" value="1"/>
</dbReference>
<dbReference type="Proteomes" id="UP000255326">
    <property type="component" value="Unassembled WGS sequence"/>
</dbReference>
<accession>A0A370GCR4</accession>
<evidence type="ECO:0000259" key="1">
    <source>
        <dbReference type="Pfam" id="PF13472"/>
    </source>
</evidence>
<dbReference type="InterPro" id="IPR036514">
    <property type="entry name" value="SGNH_hydro_sf"/>
</dbReference>
<feature type="domain" description="SGNH hydrolase-type esterase" evidence="1">
    <location>
        <begin position="43"/>
        <end position="228"/>
    </location>
</feature>
<gene>
    <name evidence="2" type="ORF">DFR59_11011</name>
</gene>
<protein>
    <submittedName>
        <fullName evidence="2">Lysophospholipase L1-like esterase</fullName>
    </submittedName>
</protein>
<dbReference type="PANTHER" id="PTHR30383:SF27">
    <property type="entry name" value="SPORE GERMINATION LIPASE LIPC"/>
    <property type="match status" value="1"/>
</dbReference>
<evidence type="ECO:0000313" key="3">
    <source>
        <dbReference type="Proteomes" id="UP000255326"/>
    </source>
</evidence>
<dbReference type="EMBL" id="QQAY01000010">
    <property type="protein sequence ID" value="RDI41010.1"/>
    <property type="molecule type" value="Genomic_DNA"/>
</dbReference>
<dbReference type="InterPro" id="IPR013830">
    <property type="entry name" value="SGNH_hydro"/>
</dbReference>
<organism evidence="2 3">
    <name type="scientific">Falsibacillus pallidus</name>
    <dbReference type="NCBI Taxonomy" id="493781"/>
    <lineage>
        <taxon>Bacteria</taxon>
        <taxon>Bacillati</taxon>
        <taxon>Bacillota</taxon>
        <taxon>Bacilli</taxon>
        <taxon>Bacillales</taxon>
        <taxon>Bacillaceae</taxon>
        <taxon>Falsibacillus</taxon>
    </lineage>
</organism>
<dbReference type="Gene3D" id="3.40.50.1110">
    <property type="entry name" value="SGNH hydrolase"/>
    <property type="match status" value="1"/>
</dbReference>
<dbReference type="OrthoDB" id="252349at2"/>
<dbReference type="RefSeq" id="WP_114746294.1">
    <property type="nucleotide sequence ID" value="NZ_QQAY01000010.1"/>
</dbReference>
<evidence type="ECO:0000313" key="2">
    <source>
        <dbReference type="EMBL" id="RDI41010.1"/>
    </source>
</evidence>
<dbReference type="InterPro" id="IPR051532">
    <property type="entry name" value="Ester_Hydrolysis_Enzymes"/>
</dbReference>
<sequence>MKKFITIILIVVIAGAILSWAMALSNKKDKEAKEKMTTSRVTALGDSLTYGLNDRPEGGYAGDLQKVLSKKHKGIVKVSNFGIPDQQTDGLLHQLKYGKARKSLSNADYIIMFIGTNDLIESNGGNLSEIHQAKIDQGKKDYLNNLDNIFKIIRDKNPDAPILFLGLYNPYPDSQKIQSVVDEWNDTSRSFTDKYPNVKFIATDGILKEKSAQYFSDSLHPNKKGYDLIAKRILKEYNFK</sequence>
<dbReference type="AlphaFoldDB" id="A0A370GCR4"/>
<reference evidence="2 3" key="1">
    <citation type="submission" date="2018-07" db="EMBL/GenBank/DDBJ databases">
        <title>Genomic Encyclopedia of Type Strains, Phase IV (KMG-IV): sequencing the most valuable type-strain genomes for metagenomic binning, comparative biology and taxonomic classification.</title>
        <authorList>
            <person name="Goeker M."/>
        </authorList>
    </citation>
    <scope>NUCLEOTIDE SEQUENCE [LARGE SCALE GENOMIC DNA]</scope>
    <source>
        <strain evidence="2 3">DSM 25281</strain>
    </source>
</reference>
<dbReference type="Pfam" id="PF13472">
    <property type="entry name" value="Lipase_GDSL_2"/>
    <property type="match status" value="1"/>
</dbReference>